<evidence type="ECO:0000313" key="1">
    <source>
        <dbReference type="EMBL" id="VDP84015.1"/>
    </source>
</evidence>
<keyword evidence="2" id="KW-1185">Reference proteome</keyword>
<dbReference type="EMBL" id="UZAK01056638">
    <property type="protein sequence ID" value="VDP84015.1"/>
    <property type="molecule type" value="Genomic_DNA"/>
</dbReference>
<gene>
    <name evidence="1" type="ORF">SCUD_LOCUS23546</name>
</gene>
<dbReference type="WBParaSite" id="SCUD_0002354901-mRNA-1">
    <property type="protein sequence ID" value="SCUD_0002354901-mRNA-1"/>
    <property type="gene ID" value="SCUD_0002354901"/>
</dbReference>
<sequence>MTITHNLHGTRIEYASRIAGYTGRFQLNSHSSLYICSSSEFPKCNLSKELNNTIRVCCDPDFPKQRKR</sequence>
<dbReference type="AlphaFoldDB" id="A0A183L875"/>
<reference evidence="3" key="1">
    <citation type="submission" date="2016-06" db="UniProtKB">
        <authorList>
            <consortium name="WormBaseParasite"/>
        </authorList>
    </citation>
    <scope>IDENTIFICATION</scope>
</reference>
<dbReference type="Proteomes" id="UP000279833">
    <property type="component" value="Unassembled WGS sequence"/>
</dbReference>
<reference evidence="1 2" key="2">
    <citation type="submission" date="2018-11" db="EMBL/GenBank/DDBJ databases">
        <authorList>
            <consortium name="Pathogen Informatics"/>
        </authorList>
    </citation>
    <scope>NUCLEOTIDE SEQUENCE [LARGE SCALE GENOMIC DNA]</scope>
    <source>
        <strain evidence="1">Dakar</strain>
        <strain evidence="2">Dakar, Senegal</strain>
    </source>
</reference>
<evidence type="ECO:0000313" key="2">
    <source>
        <dbReference type="Proteomes" id="UP000279833"/>
    </source>
</evidence>
<name>A0A183L875_9TREM</name>
<protein>
    <submittedName>
        <fullName evidence="3">Ovule protein</fullName>
    </submittedName>
</protein>
<accession>A0A183L875</accession>
<organism evidence="3">
    <name type="scientific">Schistosoma curassoni</name>
    <dbReference type="NCBI Taxonomy" id="6186"/>
    <lineage>
        <taxon>Eukaryota</taxon>
        <taxon>Metazoa</taxon>
        <taxon>Spiralia</taxon>
        <taxon>Lophotrochozoa</taxon>
        <taxon>Platyhelminthes</taxon>
        <taxon>Trematoda</taxon>
        <taxon>Digenea</taxon>
        <taxon>Strigeidida</taxon>
        <taxon>Schistosomatoidea</taxon>
        <taxon>Schistosomatidae</taxon>
        <taxon>Schistosoma</taxon>
    </lineage>
</organism>
<proteinExistence type="predicted"/>
<evidence type="ECO:0000313" key="3">
    <source>
        <dbReference type="WBParaSite" id="SCUD_0002354901-mRNA-1"/>
    </source>
</evidence>